<evidence type="ECO:0000313" key="3">
    <source>
        <dbReference type="EMBL" id="MBU9720767.1"/>
    </source>
</evidence>
<dbReference type="PIRSF" id="PIRSF037847">
    <property type="entry name" value="NiaR"/>
    <property type="match status" value="1"/>
</dbReference>
<protein>
    <submittedName>
        <fullName evidence="3">Transcription repressor NadR</fullName>
    </submittedName>
</protein>
<dbReference type="InterPro" id="IPR013196">
    <property type="entry name" value="HTH_11"/>
</dbReference>
<dbReference type="Pfam" id="PF02829">
    <property type="entry name" value="3H"/>
    <property type="match status" value="1"/>
</dbReference>
<dbReference type="Gene3D" id="3.30.1340.20">
    <property type="entry name" value="3H domain"/>
    <property type="match status" value="1"/>
</dbReference>
<evidence type="ECO:0000313" key="4">
    <source>
        <dbReference type="Proteomes" id="UP000790580"/>
    </source>
</evidence>
<dbReference type="InterPro" id="IPR036388">
    <property type="entry name" value="WH-like_DNA-bd_sf"/>
</dbReference>
<dbReference type="InterPro" id="IPR004173">
    <property type="entry name" value="3H_domain"/>
</dbReference>
<dbReference type="SUPFAM" id="SSF46785">
    <property type="entry name" value="Winged helix' DNA-binding domain"/>
    <property type="match status" value="1"/>
</dbReference>
<evidence type="ECO:0000259" key="2">
    <source>
        <dbReference type="Pfam" id="PF08279"/>
    </source>
</evidence>
<dbReference type="Pfam" id="PF08279">
    <property type="entry name" value="HTH_11"/>
    <property type="match status" value="1"/>
</dbReference>
<feature type="domain" description="Helix-turn-helix type 11" evidence="2">
    <location>
        <begin position="12"/>
        <end position="64"/>
    </location>
</feature>
<comment type="caution">
    <text evidence="3">The sequence shown here is derived from an EMBL/GenBank/DDBJ whole genome shotgun (WGS) entry which is preliminary data.</text>
</comment>
<gene>
    <name evidence="3" type="ORF">KS407_04815</name>
</gene>
<dbReference type="InterPro" id="IPR035922">
    <property type="entry name" value="3H_dom_sf"/>
</dbReference>
<dbReference type="InterPro" id="IPR026043">
    <property type="entry name" value="NadR"/>
</dbReference>
<feature type="domain" description="3H" evidence="1">
    <location>
        <begin position="82"/>
        <end position="176"/>
    </location>
</feature>
<dbReference type="PANTHER" id="PTHR40068">
    <property type="entry name" value="TRANSCRIPTION REPRESSOR NIAR-RELATED"/>
    <property type="match status" value="1"/>
</dbReference>
<name>A0ABS6JQE2_9BACI</name>
<dbReference type="RefSeq" id="WP_088074623.1">
    <property type="nucleotide sequence ID" value="NZ_JAHQCR010000021.1"/>
</dbReference>
<proteinExistence type="predicted"/>
<dbReference type="Gene3D" id="1.10.10.10">
    <property type="entry name" value="Winged helix-like DNA-binding domain superfamily/Winged helix DNA-binding domain"/>
    <property type="match status" value="1"/>
</dbReference>
<dbReference type="SUPFAM" id="SSF75500">
    <property type="entry name" value="Putative transcriptional regulator TM1602, C-terminal domain"/>
    <property type="match status" value="1"/>
</dbReference>
<dbReference type="InterPro" id="IPR036390">
    <property type="entry name" value="WH_DNA-bd_sf"/>
</dbReference>
<dbReference type="PANTHER" id="PTHR40068:SF1">
    <property type="entry name" value="TRANSCRIPTION REPRESSOR NIAR-RELATED"/>
    <property type="match status" value="1"/>
</dbReference>
<organism evidence="3 4">
    <name type="scientific">Evansella alkalicola</name>
    <dbReference type="NCBI Taxonomy" id="745819"/>
    <lineage>
        <taxon>Bacteria</taxon>
        <taxon>Bacillati</taxon>
        <taxon>Bacillota</taxon>
        <taxon>Bacilli</taxon>
        <taxon>Bacillales</taxon>
        <taxon>Bacillaceae</taxon>
        <taxon>Evansella</taxon>
    </lineage>
</organism>
<keyword evidence="4" id="KW-1185">Reference proteome</keyword>
<dbReference type="Proteomes" id="UP000790580">
    <property type="component" value="Unassembled WGS sequence"/>
</dbReference>
<dbReference type="EMBL" id="JAHQCR010000021">
    <property type="protein sequence ID" value="MBU9720767.1"/>
    <property type="molecule type" value="Genomic_DNA"/>
</dbReference>
<evidence type="ECO:0000259" key="1">
    <source>
        <dbReference type="Pfam" id="PF02829"/>
    </source>
</evidence>
<sequence>MTDKRKWLGEERRSKILSLLQETSSPLTGGALADKLNVSRQVVVQDISLLKARNIPITATSQGYVLTEEKGNTLPYSRLVPCKHSPERTEEELHLLVDHGIMVKDVKIKHPVYGDISSPIMVSNRKEVKQFLTRIKETGASFLLELTEGIHFHTLEAKSEEDLDEALAALNEAGILLEEN</sequence>
<reference evidence="3 4" key="1">
    <citation type="submission" date="2021-06" db="EMBL/GenBank/DDBJ databases">
        <title>Bacillus sp. RD4P76, an endophyte from a halophyte.</title>
        <authorList>
            <person name="Sun J.-Q."/>
        </authorList>
    </citation>
    <scope>NUCLEOTIDE SEQUENCE [LARGE SCALE GENOMIC DNA]</scope>
    <source>
        <strain evidence="3 4">JCM 17098</strain>
    </source>
</reference>
<accession>A0ABS6JQE2</accession>